<name>A0AB73IM57_9BURK</name>
<dbReference type="InterPro" id="IPR010921">
    <property type="entry name" value="Trp_repressor/repl_initiator"/>
</dbReference>
<evidence type="ECO:0000313" key="3">
    <source>
        <dbReference type="Proteomes" id="UP001229486"/>
    </source>
</evidence>
<dbReference type="PANTHER" id="PTHR37936">
    <property type="entry name" value="TRANSPOSASE INSC FOR INSERTION ELEMENT IS2A-RELATED"/>
    <property type="match status" value="1"/>
</dbReference>
<dbReference type="Pfam" id="PF01527">
    <property type="entry name" value="HTH_Tnp_1"/>
    <property type="match status" value="1"/>
</dbReference>
<evidence type="ECO:0000313" key="2">
    <source>
        <dbReference type="EMBL" id="MDP9651078.1"/>
    </source>
</evidence>
<comment type="caution">
    <text evidence="2">The sequence shown here is derived from an EMBL/GenBank/DDBJ whole genome shotgun (WGS) entry which is preliminary data.</text>
</comment>
<gene>
    <name evidence="2" type="ORF">J2793_006553</name>
</gene>
<dbReference type="AlphaFoldDB" id="A0AB73IM57"/>
<sequence>MTSFKPRQIVESIEVLTEPERRRRRSVQEKVAIVQETLEPGATVSAVARRHGVNPNQMFAWRKQYEEGSLTAVKAGEAVVPASQSATAMKEIRELQRLLGKKTQEAEILKEAVEYGRSKNWIARSPLLPGDDQ</sequence>
<dbReference type="InterPro" id="IPR036388">
    <property type="entry name" value="WH-like_DNA-bd_sf"/>
</dbReference>
<dbReference type="PANTHER" id="PTHR37936:SF3">
    <property type="entry name" value="TRANSPOSASE INSC FOR INSERTION ELEMENT IS2A-RELATED"/>
    <property type="match status" value="1"/>
</dbReference>
<dbReference type="Gene3D" id="1.10.10.10">
    <property type="entry name" value="Winged helix-like DNA-binding domain superfamily/Winged helix DNA-binding domain"/>
    <property type="match status" value="1"/>
</dbReference>
<comment type="similarity">
    <text evidence="1">Belongs to the transposase 8 family.</text>
</comment>
<reference evidence="2" key="1">
    <citation type="submission" date="2023-07" db="EMBL/GenBank/DDBJ databases">
        <title>Sorghum-associated microbial communities from plants grown in Nebraska, USA.</title>
        <authorList>
            <person name="Schachtman D."/>
        </authorList>
    </citation>
    <scope>NUCLEOTIDE SEQUENCE</scope>
    <source>
        <strain evidence="2">DS1061</strain>
    </source>
</reference>
<dbReference type="GO" id="GO:0004803">
    <property type="term" value="F:transposase activity"/>
    <property type="evidence" value="ECO:0007669"/>
    <property type="project" value="InterPro"/>
</dbReference>
<dbReference type="SUPFAM" id="SSF48295">
    <property type="entry name" value="TrpR-like"/>
    <property type="match status" value="1"/>
</dbReference>
<dbReference type="GO" id="GO:0043565">
    <property type="term" value="F:sequence-specific DNA binding"/>
    <property type="evidence" value="ECO:0007669"/>
    <property type="project" value="InterPro"/>
</dbReference>
<accession>A0AB73IM57</accession>
<dbReference type="InterPro" id="IPR002514">
    <property type="entry name" value="Transposase_8"/>
</dbReference>
<proteinExistence type="inferred from homology"/>
<organism evidence="2 3">
    <name type="scientific">Paraburkholderia caledonica</name>
    <dbReference type="NCBI Taxonomy" id="134536"/>
    <lineage>
        <taxon>Bacteria</taxon>
        <taxon>Pseudomonadati</taxon>
        <taxon>Pseudomonadota</taxon>
        <taxon>Betaproteobacteria</taxon>
        <taxon>Burkholderiales</taxon>
        <taxon>Burkholderiaceae</taxon>
        <taxon>Paraburkholderia</taxon>
    </lineage>
</organism>
<evidence type="ECO:0000256" key="1">
    <source>
        <dbReference type="ARBA" id="ARBA00009964"/>
    </source>
</evidence>
<dbReference type="Proteomes" id="UP001229486">
    <property type="component" value="Unassembled WGS sequence"/>
</dbReference>
<protein>
    <submittedName>
        <fullName evidence="2">Transposase</fullName>
    </submittedName>
</protein>
<dbReference type="EMBL" id="JAURTK010000015">
    <property type="protein sequence ID" value="MDP9651078.1"/>
    <property type="molecule type" value="Genomic_DNA"/>
</dbReference>
<dbReference type="GO" id="GO:0006313">
    <property type="term" value="P:DNA transposition"/>
    <property type="evidence" value="ECO:0007669"/>
    <property type="project" value="InterPro"/>
</dbReference>